<feature type="domain" description="Paired" evidence="14">
    <location>
        <begin position="1"/>
        <end position="104"/>
    </location>
</feature>
<dbReference type="GO" id="GO:0005634">
    <property type="term" value="C:nucleus"/>
    <property type="evidence" value="ECO:0007669"/>
    <property type="project" value="UniProtKB-SubCell"/>
</dbReference>
<evidence type="ECO:0000256" key="6">
    <source>
        <dbReference type="ARBA" id="ARBA00023125"/>
    </source>
</evidence>
<dbReference type="PANTHER" id="PTHR45636:SF49">
    <property type="entry name" value="PAIRED BOX PROTEIN 3 HOMOLOG"/>
    <property type="match status" value="1"/>
</dbReference>
<dbReference type="InterPro" id="IPR017970">
    <property type="entry name" value="Homeobox_CS"/>
</dbReference>
<dbReference type="SMART" id="SM00389">
    <property type="entry name" value="HOX"/>
    <property type="match status" value="1"/>
</dbReference>
<keyword evidence="9 10" id="KW-0539">Nucleus</keyword>
<dbReference type="Gene3D" id="1.10.10.10">
    <property type="entry name" value="Winged helix-like DNA-binding domain superfamily/Winged helix DNA-binding domain"/>
    <property type="match status" value="2"/>
</dbReference>
<keyword evidence="7 10" id="KW-0371">Homeobox</keyword>
<dbReference type="Gene3D" id="1.10.10.60">
    <property type="entry name" value="Homeodomain-like"/>
    <property type="match status" value="1"/>
</dbReference>
<dbReference type="Proteomes" id="UP001209878">
    <property type="component" value="Unassembled WGS sequence"/>
</dbReference>
<dbReference type="Pfam" id="PF00292">
    <property type="entry name" value="PAX"/>
    <property type="match status" value="1"/>
</dbReference>
<evidence type="ECO:0000256" key="7">
    <source>
        <dbReference type="ARBA" id="ARBA00023155"/>
    </source>
</evidence>
<keyword evidence="3" id="KW-0217">Developmental protein</keyword>
<evidence type="ECO:0000256" key="11">
    <source>
        <dbReference type="RuleBase" id="RU000682"/>
    </source>
</evidence>
<dbReference type="PROSITE" id="PS50071">
    <property type="entry name" value="HOMEOBOX_2"/>
    <property type="match status" value="1"/>
</dbReference>
<dbReference type="InterPro" id="IPR001523">
    <property type="entry name" value="Paired_dom"/>
</dbReference>
<evidence type="ECO:0000259" key="14">
    <source>
        <dbReference type="PROSITE" id="PS51057"/>
    </source>
</evidence>
<dbReference type="InterPro" id="IPR043565">
    <property type="entry name" value="PAX_fam"/>
</dbReference>
<comment type="subcellular location">
    <subcellularLocation>
        <location evidence="1 10 11">Nucleus</location>
    </subcellularLocation>
</comment>
<dbReference type="GO" id="GO:0000981">
    <property type="term" value="F:DNA-binding transcription factor activity, RNA polymerase II-specific"/>
    <property type="evidence" value="ECO:0007669"/>
    <property type="project" value="InterPro"/>
</dbReference>
<organism evidence="15 16">
    <name type="scientific">Ridgeia piscesae</name>
    <name type="common">Tubeworm</name>
    <dbReference type="NCBI Taxonomy" id="27915"/>
    <lineage>
        <taxon>Eukaryota</taxon>
        <taxon>Metazoa</taxon>
        <taxon>Spiralia</taxon>
        <taxon>Lophotrochozoa</taxon>
        <taxon>Annelida</taxon>
        <taxon>Polychaeta</taxon>
        <taxon>Sedentaria</taxon>
        <taxon>Canalipalpata</taxon>
        <taxon>Sabellida</taxon>
        <taxon>Siboglinidae</taxon>
        <taxon>Ridgeia</taxon>
    </lineage>
</organism>
<dbReference type="InterPro" id="IPR009057">
    <property type="entry name" value="Homeodomain-like_sf"/>
</dbReference>
<evidence type="ECO:0000256" key="1">
    <source>
        <dbReference type="ARBA" id="ARBA00004123"/>
    </source>
</evidence>
<proteinExistence type="inferred from homology"/>
<dbReference type="AlphaFoldDB" id="A0AAD9L2F7"/>
<evidence type="ECO:0000256" key="9">
    <source>
        <dbReference type="ARBA" id="ARBA00023242"/>
    </source>
</evidence>
<dbReference type="EMBL" id="JAODUO010000402">
    <property type="protein sequence ID" value="KAK2181335.1"/>
    <property type="molecule type" value="Genomic_DNA"/>
</dbReference>
<evidence type="ECO:0000256" key="10">
    <source>
        <dbReference type="PROSITE-ProRule" id="PRU00108"/>
    </source>
</evidence>
<reference evidence="15" key="1">
    <citation type="journal article" date="2023" name="Mol. Biol. Evol.">
        <title>Third-Generation Sequencing Reveals the Adaptive Role of the Epigenome in Three Deep-Sea Polychaetes.</title>
        <authorList>
            <person name="Perez M."/>
            <person name="Aroh O."/>
            <person name="Sun Y."/>
            <person name="Lan Y."/>
            <person name="Juniper S.K."/>
            <person name="Young C.R."/>
            <person name="Angers B."/>
            <person name="Qian P.Y."/>
        </authorList>
    </citation>
    <scope>NUCLEOTIDE SEQUENCE</scope>
    <source>
        <strain evidence="15">R07B-5</strain>
    </source>
</reference>
<feature type="compositionally biased region" description="Acidic residues" evidence="12">
    <location>
        <begin position="113"/>
        <end position="130"/>
    </location>
</feature>
<feature type="compositionally biased region" description="Acidic residues" evidence="12">
    <location>
        <begin position="138"/>
        <end position="153"/>
    </location>
</feature>
<keyword evidence="4" id="KW-0563">Paired box</keyword>
<gene>
    <name evidence="15" type="ORF">NP493_403g04041</name>
</gene>
<dbReference type="SUPFAM" id="SSF46689">
    <property type="entry name" value="Homeodomain-like"/>
    <property type="match status" value="2"/>
</dbReference>
<dbReference type="PROSITE" id="PS00034">
    <property type="entry name" value="PAIRED_1"/>
    <property type="match status" value="1"/>
</dbReference>
<dbReference type="FunFam" id="1.10.10.60:FF:000679">
    <property type="entry name" value="Homeobox protein aristaless"/>
    <property type="match status" value="1"/>
</dbReference>
<evidence type="ECO:0000256" key="8">
    <source>
        <dbReference type="ARBA" id="ARBA00023163"/>
    </source>
</evidence>
<dbReference type="PANTHER" id="PTHR45636">
    <property type="entry name" value="PAIRED BOX PROTEIN PAX-6-RELATED-RELATED"/>
    <property type="match status" value="1"/>
</dbReference>
<dbReference type="CDD" id="cd00086">
    <property type="entry name" value="homeodomain"/>
    <property type="match status" value="1"/>
</dbReference>
<feature type="DNA-binding region" description="Homeobox" evidence="10">
    <location>
        <begin position="162"/>
        <end position="221"/>
    </location>
</feature>
<accession>A0AAD9L2F7</accession>
<feature type="region of interest" description="Disordered" evidence="12">
    <location>
        <begin position="111"/>
        <end position="130"/>
    </location>
</feature>
<feature type="domain" description="Homeobox" evidence="13">
    <location>
        <begin position="160"/>
        <end position="220"/>
    </location>
</feature>
<evidence type="ECO:0000256" key="4">
    <source>
        <dbReference type="ARBA" id="ARBA00022724"/>
    </source>
</evidence>
<keyword evidence="6 10" id="KW-0238">DNA-binding</keyword>
<dbReference type="InterPro" id="IPR036388">
    <property type="entry name" value="WH-like_DNA-bd_sf"/>
</dbReference>
<dbReference type="InterPro" id="IPR043182">
    <property type="entry name" value="PAIRED_DNA-bd_dom"/>
</dbReference>
<dbReference type="PROSITE" id="PS00027">
    <property type="entry name" value="HOMEOBOX_1"/>
    <property type="match status" value="1"/>
</dbReference>
<keyword evidence="8" id="KW-0804">Transcription</keyword>
<evidence type="ECO:0000313" key="16">
    <source>
        <dbReference type="Proteomes" id="UP001209878"/>
    </source>
</evidence>
<evidence type="ECO:0000313" key="15">
    <source>
        <dbReference type="EMBL" id="KAK2181335.1"/>
    </source>
</evidence>
<dbReference type="PRINTS" id="PR00027">
    <property type="entry name" value="PAIREDBOX"/>
</dbReference>
<evidence type="ECO:0000259" key="13">
    <source>
        <dbReference type="PROSITE" id="PS50071"/>
    </source>
</evidence>
<evidence type="ECO:0000256" key="12">
    <source>
        <dbReference type="SAM" id="MobiDB-lite"/>
    </source>
</evidence>
<sequence>MAAQGVRPCVISRTLRVSHGCVSKILQRYQETGSIRPGAVGAGGTQERQGVWSGTDLVAYIEKYKEENQGMFSWEIRERLVKEGVCDRTNVPSVTTISRVLRGFAGKGKECLGGEEDAEAQEEERQEEETIDVVGEDRDIEEDRDDASDVEEEPGLKVERKQRRSRTTFTSEQLQRLERAFERTHYPDIYTREDLAQNAGLTEARVQVWFSNRRARWRKQVNSGQVPTYLHDGVTLTGDADLSYMDSAYLTSLSAARAAASQRSNIVQPTASIFSPFYAQPPHLTSTSLPSLISGFRHPYPVHKPWTPVSGIASSNSINVSASFMFTPHGALSSHTSRGLAGRFNMVA</sequence>
<comment type="similarity">
    <text evidence="2">Belongs to the paired homeobox family.</text>
</comment>
<name>A0AAD9L2F7_RIDPI</name>
<dbReference type="SMART" id="SM00351">
    <property type="entry name" value="PAX"/>
    <property type="match status" value="1"/>
</dbReference>
<evidence type="ECO:0000256" key="5">
    <source>
        <dbReference type="ARBA" id="ARBA00023015"/>
    </source>
</evidence>
<evidence type="ECO:0000256" key="3">
    <source>
        <dbReference type="ARBA" id="ARBA00022473"/>
    </source>
</evidence>
<evidence type="ECO:0000256" key="2">
    <source>
        <dbReference type="ARBA" id="ARBA00005733"/>
    </source>
</evidence>
<dbReference type="PROSITE" id="PS51057">
    <property type="entry name" value="PAIRED_2"/>
    <property type="match status" value="1"/>
</dbReference>
<comment type="caution">
    <text evidence="15">The sequence shown here is derived from an EMBL/GenBank/DDBJ whole genome shotgun (WGS) entry which is preliminary data.</text>
</comment>
<dbReference type="GO" id="GO:0000978">
    <property type="term" value="F:RNA polymerase II cis-regulatory region sequence-specific DNA binding"/>
    <property type="evidence" value="ECO:0007669"/>
    <property type="project" value="TreeGrafter"/>
</dbReference>
<keyword evidence="5" id="KW-0805">Transcription regulation</keyword>
<feature type="region of interest" description="Disordered" evidence="12">
    <location>
        <begin position="137"/>
        <end position="169"/>
    </location>
</feature>
<dbReference type="InterPro" id="IPR001356">
    <property type="entry name" value="HD"/>
</dbReference>
<keyword evidence="16" id="KW-1185">Reference proteome</keyword>
<dbReference type="Pfam" id="PF00046">
    <property type="entry name" value="Homeodomain"/>
    <property type="match status" value="1"/>
</dbReference>
<protein>
    <submittedName>
        <fullName evidence="15">Uncharacterized protein</fullName>
    </submittedName>
</protein>